<dbReference type="Gene3D" id="3.30.590.50">
    <property type="match status" value="3"/>
</dbReference>
<evidence type="ECO:0000256" key="5">
    <source>
        <dbReference type="ARBA" id="ARBA00022684"/>
    </source>
</evidence>
<evidence type="ECO:0000256" key="7">
    <source>
        <dbReference type="ARBA" id="ARBA00022840"/>
    </source>
</evidence>
<keyword evidence="5 10" id="KW-0317">Glutathione biosynthesis</keyword>
<evidence type="ECO:0000256" key="3">
    <source>
        <dbReference type="ARBA" id="ARBA00012220"/>
    </source>
</evidence>
<keyword evidence="6 10" id="KW-0547">Nucleotide-binding</keyword>
<name>A0A3S7RNF7_GIAMU</name>
<evidence type="ECO:0000256" key="4">
    <source>
        <dbReference type="ARBA" id="ARBA00022598"/>
    </source>
</evidence>
<dbReference type="GO" id="GO:0005524">
    <property type="term" value="F:ATP binding"/>
    <property type="evidence" value="ECO:0007669"/>
    <property type="project" value="UniProtKB-UniRule"/>
</dbReference>
<keyword evidence="7 10" id="KW-0067">ATP-binding</keyword>
<comment type="pathway">
    <text evidence="1 10">Sulfur metabolism; glutathione biosynthesis; glutathione from L-cysteine and L-glutamate: step 1/2.</text>
</comment>
<keyword evidence="4 10" id="KW-0436">Ligase</keyword>
<dbReference type="AlphaFoldDB" id="A0A3S7RNF7"/>
<evidence type="ECO:0000256" key="6">
    <source>
        <dbReference type="ARBA" id="ARBA00022741"/>
    </source>
</evidence>
<dbReference type="Pfam" id="PF03074">
    <property type="entry name" value="GCS"/>
    <property type="match status" value="1"/>
</dbReference>
<evidence type="ECO:0000256" key="8">
    <source>
        <dbReference type="ARBA" id="ARBA00030585"/>
    </source>
</evidence>
<keyword evidence="13" id="KW-1185">Reference proteome</keyword>
<dbReference type="InterPro" id="IPR014746">
    <property type="entry name" value="Gln_synth/guanido_kin_cat_dom"/>
</dbReference>
<protein>
    <recommendedName>
        <fullName evidence="3 10">Glutamate--cysteine ligase</fullName>
        <ecNumber evidence="3 10">6.3.2.2</ecNumber>
    </recommendedName>
    <alternativeName>
        <fullName evidence="9 10">Gamma-ECS</fullName>
    </alternativeName>
    <alternativeName>
        <fullName evidence="8 10">Gamma-glutamylcysteine synthetase</fullName>
    </alternativeName>
</protein>
<comment type="catalytic activity">
    <reaction evidence="10">
        <text>L-cysteine + L-glutamate + ATP = gamma-L-glutamyl-L-cysteine + ADP + phosphate + H(+)</text>
        <dbReference type="Rhea" id="RHEA:13285"/>
        <dbReference type="ChEBI" id="CHEBI:15378"/>
        <dbReference type="ChEBI" id="CHEBI:29985"/>
        <dbReference type="ChEBI" id="CHEBI:30616"/>
        <dbReference type="ChEBI" id="CHEBI:35235"/>
        <dbReference type="ChEBI" id="CHEBI:43474"/>
        <dbReference type="ChEBI" id="CHEBI:58173"/>
        <dbReference type="ChEBI" id="CHEBI:456216"/>
        <dbReference type="EC" id="6.3.2.2"/>
    </reaction>
</comment>
<reference evidence="12 13" key="2">
    <citation type="submission" date="2019-05" db="EMBL/GenBank/DDBJ databases">
        <title>The compact genome of Giardia muris reveals important steps in the evolution of intestinal protozoan parasites.</title>
        <authorList>
            <person name="Xu F."/>
            <person name="Jimenez-Gonzalez A."/>
            <person name="Einarsson E."/>
            <person name="Astvaldsson A."/>
            <person name="Peirasmaki D."/>
            <person name="Eckmann L."/>
            <person name="Andersson J.O."/>
            <person name="Svard S.G."/>
            <person name="Jerlstrom-Hultqvist J."/>
        </authorList>
    </citation>
    <scope>NUCLEOTIDE SEQUENCE [LARGE SCALE GENOMIC DNA]</scope>
    <source>
        <strain evidence="12 13">Roberts-Thomson</strain>
    </source>
</reference>
<dbReference type="SUPFAM" id="SSF55931">
    <property type="entry name" value="Glutamine synthetase/guanido kinase"/>
    <property type="match status" value="1"/>
</dbReference>
<dbReference type="UniPathway" id="UPA00142">
    <property type="reaction ID" value="UER00209"/>
</dbReference>
<comment type="similarity">
    <text evidence="2 10">Belongs to the glutamate--cysteine ligase type 3 family.</text>
</comment>
<gene>
    <name evidence="11" type="ORF">GM_13931</name>
    <name evidence="12" type="ORF">GMRT_13931</name>
</gene>
<dbReference type="PANTHER" id="PTHR11164">
    <property type="entry name" value="GLUTAMATE CYSTEINE LIGASE"/>
    <property type="match status" value="1"/>
</dbReference>
<sequence length="567" mass="65163">MGYLALNGLPLRWVDLTRSFLEHIRGRALQEAHLLYKVYRNLTVPFDQLLWGDELECLVVREDSSTRLVLADENARLLEATTTRISLMPEFARFVIEMIPRKPYSQDLASVDSLLETKRSELMELYALATNFGLDILLGVTHPLFGTQYIREGRCNVDPLGLHAKLLHHTTDHPRFQALSKNIMARRRALPWIPIRTRDGLRFLPGVLHGMGLCGLQVTLQAPNELISRLLYDSLQPLAPLFLALTACTPVLAGHSLETDTRFGIIAASVDDRTSREEHLRSRYDASQLYLLGQDVELPTGQEYDEYATNYFRHVVSREPLVLYPEDGDSADNCQSYWQTYSSFTWETCRWKPPSRPEDGWRIEFRPMEMQCSVAENTAFSAFICLLGRAIISFGLDFRVPHALIRTSLEDAERRGAIRTDIFWARDVPLFHSYIHSEIPQNFRLAFVERFRPILSHAIASRPNDNVPQIIRVSASEYMLGSDRYVGLIPIVQLYVELEGQGRRYRFIEECLSFLAKRASGVLRTCAEQTRCIIEQSKSFSEGIDNIVVFMRKIRDMSLQEVSDYYR</sequence>
<dbReference type="Proteomes" id="UP000315496">
    <property type="component" value="Chromosome 5"/>
</dbReference>
<dbReference type="EMBL" id="MG708247">
    <property type="protein sequence ID" value="AXQ17131.1"/>
    <property type="molecule type" value="Genomic_DNA"/>
</dbReference>
<dbReference type="EMBL" id="VDLU01000005">
    <property type="protein sequence ID" value="TNJ26485.1"/>
    <property type="molecule type" value="Genomic_DNA"/>
</dbReference>
<organism evidence="11">
    <name type="scientific">Giardia muris</name>
    <dbReference type="NCBI Taxonomy" id="5742"/>
    <lineage>
        <taxon>Eukaryota</taxon>
        <taxon>Metamonada</taxon>
        <taxon>Diplomonadida</taxon>
        <taxon>Hexamitidae</taxon>
        <taxon>Giardiinae</taxon>
        <taxon>Giardia</taxon>
    </lineage>
</organism>
<evidence type="ECO:0000256" key="1">
    <source>
        <dbReference type="ARBA" id="ARBA00005006"/>
    </source>
</evidence>
<dbReference type="VEuPathDB" id="GiardiaDB:GMRT_13931"/>
<evidence type="ECO:0000256" key="2">
    <source>
        <dbReference type="ARBA" id="ARBA00008100"/>
    </source>
</evidence>
<reference evidence="11" key="1">
    <citation type="submission" date="2017-12" db="EMBL/GenBank/DDBJ databases">
        <title>Evolution of oxygen defenses in diplomonads: an ancestral core extended with laterally acquired functions.</title>
        <authorList>
            <person name="Jimenez-Gonzalez A."/>
            <person name="Xu F."/>
            <person name="Andersson J.O."/>
        </authorList>
    </citation>
    <scope>NUCLEOTIDE SEQUENCE</scope>
</reference>
<evidence type="ECO:0000313" key="11">
    <source>
        <dbReference type="EMBL" id="AXQ17131.1"/>
    </source>
</evidence>
<evidence type="ECO:0000256" key="9">
    <source>
        <dbReference type="ARBA" id="ARBA00032122"/>
    </source>
</evidence>
<evidence type="ECO:0000313" key="13">
    <source>
        <dbReference type="Proteomes" id="UP000315496"/>
    </source>
</evidence>
<dbReference type="PANTHER" id="PTHR11164:SF0">
    <property type="entry name" value="GLUTAMATE--CYSTEINE LIGASE CATALYTIC SUBUNIT"/>
    <property type="match status" value="1"/>
</dbReference>
<dbReference type="EC" id="6.3.2.2" evidence="3 10"/>
<dbReference type="OrthoDB" id="7939818at2759"/>
<dbReference type="InterPro" id="IPR004308">
    <property type="entry name" value="GCS"/>
</dbReference>
<proteinExistence type="inferred from homology"/>
<dbReference type="GO" id="GO:0006750">
    <property type="term" value="P:glutathione biosynthetic process"/>
    <property type="evidence" value="ECO:0007669"/>
    <property type="project" value="UniProtKB-UniRule"/>
</dbReference>
<evidence type="ECO:0000313" key="12">
    <source>
        <dbReference type="EMBL" id="TNJ26485.1"/>
    </source>
</evidence>
<evidence type="ECO:0000256" key="10">
    <source>
        <dbReference type="RuleBase" id="RU367135"/>
    </source>
</evidence>
<accession>A0A3S7RNF7</accession>
<dbReference type="GO" id="GO:0004357">
    <property type="term" value="F:glutamate-cysteine ligase activity"/>
    <property type="evidence" value="ECO:0007669"/>
    <property type="project" value="UniProtKB-UniRule"/>
</dbReference>